<dbReference type="GO" id="GO:0017148">
    <property type="term" value="P:negative regulation of translation"/>
    <property type="evidence" value="ECO:0007669"/>
    <property type="project" value="TreeGrafter"/>
</dbReference>
<dbReference type="InterPro" id="IPR005823">
    <property type="entry name" value="Ribosomal_uL13_bac-type"/>
</dbReference>
<keyword evidence="2" id="KW-0689">Ribosomal protein</keyword>
<dbReference type="InterPro" id="IPR036899">
    <property type="entry name" value="Ribosomal_uL13_sf"/>
</dbReference>
<dbReference type="Pfam" id="PF00572">
    <property type="entry name" value="Ribosomal_L13"/>
    <property type="match status" value="1"/>
</dbReference>
<evidence type="ECO:0008006" key="6">
    <source>
        <dbReference type="Google" id="ProtNLM"/>
    </source>
</evidence>
<dbReference type="Proteomes" id="UP000323011">
    <property type="component" value="Unassembled WGS sequence"/>
</dbReference>
<dbReference type="AlphaFoldDB" id="A0A5A8CVJ9"/>
<name>A0A5A8CVJ9_CAFRO</name>
<reference evidence="4 5" key="1">
    <citation type="submission" date="2019-07" db="EMBL/GenBank/DDBJ databases">
        <title>Genomes of Cafeteria roenbergensis.</title>
        <authorList>
            <person name="Fischer M.G."/>
            <person name="Hackl T."/>
            <person name="Roman M."/>
        </authorList>
    </citation>
    <scope>NUCLEOTIDE SEQUENCE [LARGE SCALE GENOMIC DNA]</scope>
    <source>
        <strain evidence="4 5">BVI</strain>
    </source>
</reference>
<dbReference type="EMBL" id="VLTN01000002">
    <property type="protein sequence ID" value="KAA0157055.1"/>
    <property type="molecule type" value="Genomic_DNA"/>
</dbReference>
<organism evidence="4 5">
    <name type="scientific">Cafeteria roenbergensis</name>
    <name type="common">Marine flagellate</name>
    <dbReference type="NCBI Taxonomy" id="33653"/>
    <lineage>
        <taxon>Eukaryota</taxon>
        <taxon>Sar</taxon>
        <taxon>Stramenopiles</taxon>
        <taxon>Bigyra</taxon>
        <taxon>Opalozoa</taxon>
        <taxon>Bicosoecida</taxon>
        <taxon>Cafeteriaceae</taxon>
        <taxon>Cafeteria</taxon>
    </lineage>
</organism>
<dbReference type="PANTHER" id="PTHR11545">
    <property type="entry name" value="RIBOSOMAL PROTEIN L13"/>
    <property type="match status" value="1"/>
</dbReference>
<protein>
    <recommendedName>
        <fullName evidence="6">Ribosomal protein L13</fullName>
    </recommendedName>
</protein>
<comment type="caution">
    <text evidence="4">The sequence shown here is derived from an EMBL/GenBank/DDBJ whole genome shotgun (WGS) entry which is preliminary data.</text>
</comment>
<accession>A0A5A8CVJ9</accession>
<evidence type="ECO:0000256" key="3">
    <source>
        <dbReference type="ARBA" id="ARBA00023274"/>
    </source>
</evidence>
<dbReference type="GO" id="GO:0005840">
    <property type="term" value="C:ribosome"/>
    <property type="evidence" value="ECO:0007669"/>
    <property type="project" value="UniProtKB-KW"/>
</dbReference>
<dbReference type="NCBIfam" id="TIGR01066">
    <property type="entry name" value="rplM_bact"/>
    <property type="match status" value="1"/>
</dbReference>
<dbReference type="HAMAP" id="MF_01366">
    <property type="entry name" value="Ribosomal_uL13"/>
    <property type="match status" value="1"/>
</dbReference>
<dbReference type="CDD" id="cd00392">
    <property type="entry name" value="Ribosomal_L13"/>
    <property type="match status" value="1"/>
</dbReference>
<keyword evidence="5" id="KW-1185">Reference proteome</keyword>
<dbReference type="SUPFAM" id="SSF52161">
    <property type="entry name" value="Ribosomal protein L13"/>
    <property type="match status" value="1"/>
</dbReference>
<proteinExistence type="inferred from homology"/>
<comment type="similarity">
    <text evidence="1">Belongs to the universal ribosomal protein uL13 family.</text>
</comment>
<sequence>MASASFRAAAATTRAWHTVDASGQVVGRLAQHVARLLQGKNKPLYTPGADCGDYVVILNADKVRFTGRKATDKVYYWHTNHPGGLKQRTAKEMLEKAPERILERAIKGMLPKNRLAKSTMLRRLRVQPSEENLWSSQCKASEAAAGTYLEAFAPPPPAESTAAAAGAESHEVPFLRQHIRVGEPEAIDLDAIGEEALGEPDYDLLRTVFASVWQKEIDFWALRDEVVPEDIYDKHGLPFPGADAEPMTAAAAADRVAEHAKQYWETTGKKEQDESLAALKEFKESAGEKWRGAPLA</sequence>
<dbReference type="Gene3D" id="3.90.1180.10">
    <property type="entry name" value="Ribosomal protein L13"/>
    <property type="match status" value="1"/>
</dbReference>
<evidence type="ECO:0000256" key="2">
    <source>
        <dbReference type="ARBA" id="ARBA00022980"/>
    </source>
</evidence>
<evidence type="ECO:0000313" key="4">
    <source>
        <dbReference type="EMBL" id="KAA0157055.1"/>
    </source>
</evidence>
<evidence type="ECO:0000313" key="5">
    <source>
        <dbReference type="Proteomes" id="UP000323011"/>
    </source>
</evidence>
<dbReference type="GO" id="GO:0003729">
    <property type="term" value="F:mRNA binding"/>
    <property type="evidence" value="ECO:0007669"/>
    <property type="project" value="TreeGrafter"/>
</dbReference>
<keyword evidence="3" id="KW-0687">Ribonucleoprotein</keyword>
<gene>
    <name evidence="4" type="ORF">FNF29_00407</name>
</gene>
<dbReference type="GO" id="GO:0006412">
    <property type="term" value="P:translation"/>
    <property type="evidence" value="ECO:0007669"/>
    <property type="project" value="InterPro"/>
</dbReference>
<dbReference type="PANTHER" id="PTHR11545:SF2">
    <property type="entry name" value="LARGE RIBOSOMAL SUBUNIT PROTEIN UL13M"/>
    <property type="match status" value="1"/>
</dbReference>
<evidence type="ECO:0000256" key="1">
    <source>
        <dbReference type="ARBA" id="ARBA00006227"/>
    </source>
</evidence>
<dbReference type="GO" id="GO:0003735">
    <property type="term" value="F:structural constituent of ribosome"/>
    <property type="evidence" value="ECO:0007669"/>
    <property type="project" value="InterPro"/>
</dbReference>
<dbReference type="InterPro" id="IPR005822">
    <property type="entry name" value="Ribosomal_uL13"/>
</dbReference>
<dbReference type="GO" id="GO:1990904">
    <property type="term" value="C:ribonucleoprotein complex"/>
    <property type="evidence" value="ECO:0007669"/>
    <property type="project" value="UniProtKB-KW"/>
</dbReference>